<evidence type="ECO:0000313" key="18">
    <source>
        <dbReference type="EMBL" id="KYF67428.1"/>
    </source>
</evidence>
<comment type="subcellular location">
    <subcellularLocation>
        <location evidence="2">Cell inner membrane</location>
        <topology evidence="2">Multi-pass membrane protein</topology>
    </subcellularLocation>
</comment>
<keyword evidence="13" id="KW-0472">Membrane</keyword>
<evidence type="ECO:0000256" key="1">
    <source>
        <dbReference type="ARBA" id="ARBA00000085"/>
    </source>
</evidence>
<dbReference type="InterPro" id="IPR036890">
    <property type="entry name" value="HATPase_C_sf"/>
</dbReference>
<evidence type="ECO:0000256" key="7">
    <source>
        <dbReference type="ARBA" id="ARBA00022679"/>
    </source>
</evidence>
<keyword evidence="4" id="KW-1003">Cell membrane</keyword>
<dbReference type="Gene3D" id="2.10.70.100">
    <property type="match status" value="1"/>
</dbReference>
<dbReference type="InterPro" id="IPR003594">
    <property type="entry name" value="HATPase_dom"/>
</dbReference>
<dbReference type="InterPro" id="IPR001610">
    <property type="entry name" value="PAC"/>
</dbReference>
<dbReference type="SUPFAM" id="SSF55785">
    <property type="entry name" value="PYP-like sensor domain (PAS domain)"/>
    <property type="match status" value="3"/>
</dbReference>
<dbReference type="Gene3D" id="3.30.450.40">
    <property type="match status" value="1"/>
</dbReference>
<evidence type="ECO:0000256" key="11">
    <source>
        <dbReference type="ARBA" id="ARBA00022777"/>
    </source>
</evidence>
<dbReference type="NCBIfam" id="TIGR00229">
    <property type="entry name" value="sensory_box"/>
    <property type="match status" value="2"/>
</dbReference>
<evidence type="ECO:0000256" key="6">
    <source>
        <dbReference type="ARBA" id="ARBA00022553"/>
    </source>
</evidence>
<dbReference type="PROSITE" id="PS50109">
    <property type="entry name" value="HIS_KIN"/>
    <property type="match status" value="1"/>
</dbReference>
<dbReference type="InterPro" id="IPR003661">
    <property type="entry name" value="HisK_dim/P_dom"/>
</dbReference>
<evidence type="ECO:0000259" key="16">
    <source>
        <dbReference type="PROSITE" id="PS50112"/>
    </source>
</evidence>
<dbReference type="InterPro" id="IPR005467">
    <property type="entry name" value="His_kinase_dom"/>
</dbReference>
<evidence type="ECO:0000259" key="17">
    <source>
        <dbReference type="PROSITE" id="PS50113"/>
    </source>
</evidence>
<keyword evidence="10" id="KW-0547">Nucleotide-binding</keyword>
<dbReference type="GO" id="GO:0005886">
    <property type="term" value="C:plasma membrane"/>
    <property type="evidence" value="ECO:0007669"/>
    <property type="project" value="UniProtKB-SubCell"/>
</dbReference>
<accession>A0A150QIE6</accession>
<keyword evidence="5" id="KW-0997">Cell inner membrane</keyword>
<proteinExistence type="predicted"/>
<keyword evidence="6" id="KW-0597">Phosphoprotein</keyword>
<dbReference type="EMBL" id="JEMA01000652">
    <property type="protein sequence ID" value="KYF67428.1"/>
    <property type="molecule type" value="Genomic_DNA"/>
</dbReference>
<dbReference type="InterPro" id="IPR035965">
    <property type="entry name" value="PAS-like_dom_sf"/>
</dbReference>
<dbReference type="SUPFAM" id="SSF55781">
    <property type="entry name" value="GAF domain-like"/>
    <property type="match status" value="1"/>
</dbReference>
<comment type="catalytic activity">
    <reaction evidence="1">
        <text>ATP + protein L-histidine = ADP + protein N-phospho-L-histidine.</text>
        <dbReference type="EC" id="2.7.13.3"/>
    </reaction>
</comment>
<evidence type="ECO:0000256" key="4">
    <source>
        <dbReference type="ARBA" id="ARBA00022475"/>
    </source>
</evidence>
<reference evidence="18 19" key="1">
    <citation type="submission" date="2014-02" db="EMBL/GenBank/DDBJ databases">
        <title>The small core and large imbalanced accessory genome model reveals a collaborative survival strategy of Sorangium cellulosum strains in nature.</title>
        <authorList>
            <person name="Han K."/>
            <person name="Peng R."/>
            <person name="Blom J."/>
            <person name="Li Y.-Z."/>
        </authorList>
    </citation>
    <scope>NUCLEOTIDE SEQUENCE [LARGE SCALE GENOMIC DNA]</scope>
    <source>
        <strain evidence="18 19">So0008-312</strain>
    </source>
</reference>
<evidence type="ECO:0000256" key="8">
    <source>
        <dbReference type="ARBA" id="ARBA00022692"/>
    </source>
</evidence>
<evidence type="ECO:0000256" key="13">
    <source>
        <dbReference type="ARBA" id="ARBA00023136"/>
    </source>
</evidence>
<evidence type="ECO:0000256" key="5">
    <source>
        <dbReference type="ARBA" id="ARBA00022519"/>
    </source>
</evidence>
<dbReference type="Pfam" id="PF08447">
    <property type="entry name" value="PAS_3"/>
    <property type="match status" value="2"/>
</dbReference>
<evidence type="ECO:0000256" key="14">
    <source>
        <dbReference type="SAM" id="Coils"/>
    </source>
</evidence>
<dbReference type="InterPro" id="IPR029016">
    <property type="entry name" value="GAF-like_dom_sf"/>
</dbReference>
<dbReference type="Gene3D" id="3.30.565.10">
    <property type="entry name" value="Histidine kinase-like ATPase, C-terminal domain"/>
    <property type="match status" value="1"/>
</dbReference>
<keyword evidence="7" id="KW-0808">Transferase</keyword>
<dbReference type="AlphaFoldDB" id="A0A150QIE6"/>
<dbReference type="Pfam" id="PF02518">
    <property type="entry name" value="HATPase_c"/>
    <property type="match status" value="1"/>
</dbReference>
<dbReference type="GO" id="GO:0000155">
    <property type="term" value="F:phosphorelay sensor kinase activity"/>
    <property type="evidence" value="ECO:0007669"/>
    <property type="project" value="InterPro"/>
</dbReference>
<dbReference type="GO" id="GO:0000166">
    <property type="term" value="F:nucleotide binding"/>
    <property type="evidence" value="ECO:0007669"/>
    <property type="project" value="UniProtKB-KW"/>
</dbReference>
<dbReference type="CDD" id="cd00130">
    <property type="entry name" value="PAS"/>
    <property type="match status" value="3"/>
</dbReference>
<dbReference type="InterPro" id="IPR000014">
    <property type="entry name" value="PAS"/>
</dbReference>
<dbReference type="FunFam" id="2.10.70.100:FF:000001">
    <property type="entry name" value="Sensory transduction histidine kinase"/>
    <property type="match status" value="1"/>
</dbReference>
<dbReference type="PRINTS" id="PR00344">
    <property type="entry name" value="BCTRLSENSOR"/>
</dbReference>
<dbReference type="Gene3D" id="1.10.287.130">
    <property type="match status" value="1"/>
</dbReference>
<dbReference type="InterPro" id="IPR004358">
    <property type="entry name" value="Sig_transdc_His_kin-like_C"/>
</dbReference>
<dbReference type="SMART" id="SM00091">
    <property type="entry name" value="PAS"/>
    <property type="match status" value="2"/>
</dbReference>
<keyword evidence="14" id="KW-0175">Coiled coil</keyword>
<dbReference type="SMART" id="SM00388">
    <property type="entry name" value="HisKA"/>
    <property type="match status" value="1"/>
</dbReference>
<feature type="domain" description="PAC" evidence="17">
    <location>
        <begin position="403"/>
        <end position="455"/>
    </location>
</feature>
<comment type="caution">
    <text evidence="18">The sequence shown here is derived from an EMBL/GenBank/DDBJ whole genome shotgun (WGS) entry which is preliminary data.</text>
</comment>
<sequence>MADASLALSRAGEDAGALRGVIAAAAARALRVEIVYLFDVLQEPRALALVASEGDPGAAMSALQRLPLDAESLAAAAARRGAVQVAPGGEGDAALLDVAHLRAQRGCSHALAIPLAFAGDVRAVLLCAAAQPSLPQAEALEIAGALSVLFGMALAAAASRALGARVGELERERTALERSREQLDATIAEARRTEEALRLMGEGFARAQKIVRLANWDWRIVRNELVWSEESYPMLGLPSDAGPITYETFLERVHPDDRAGLMRAVDLALHGAAPYRVDYRILRPDGEERVIHTVADVQRAEDGAPIRMIGTALDVTEQRSAEDALRLSEARLRLIAEHASDVIFRMRLGPDGGYEYINPAVVDHTGYPPEAWYENPRLFLSLVHPEDTGRYHEFVERMAAAGGRITFRIIDRSGRVRWVATHVTIERDDSGKPLAAIGISRDVTAEKLADEERERLLEQLAAERTWLNTVIERTPVGIVLLDPTGQQITWNHRAQELARATSPDELGGASYLCLSDGQPLSPEECPAMRALRGEVTTARELSLRRAHGSALAVLMSAGPIVDANGRLLGAVLAFEDITRLKELERLKDEWTSVVAHDLKQPVTTIIGYAAQIERRPQFADAAKARAGHILASARRLGRMVSDLTDISRIESRRLAIERGPVDLPALVQAVVERTASETEGHPVDVELRGEIPVVAADAGRVEQVLSNLLSNAAKYGDPETPIQVRLERRGDAVVTSIWNSGRGIPPDELPFLFERFFRGKAGEARVIGLGLGLYIAKGLIQAHGGQIWAESPGDGRAAFHFTLPLVGG</sequence>
<dbReference type="SMART" id="SM00086">
    <property type="entry name" value="PAC"/>
    <property type="match status" value="3"/>
</dbReference>
<feature type="domain" description="PAC" evidence="17">
    <location>
        <begin position="275"/>
        <end position="327"/>
    </location>
</feature>
<dbReference type="SUPFAM" id="SSF47384">
    <property type="entry name" value="Homodimeric domain of signal transducing histidine kinase"/>
    <property type="match status" value="1"/>
</dbReference>
<dbReference type="PANTHER" id="PTHR43304">
    <property type="entry name" value="PHYTOCHROME-LIKE PROTEIN CPH1"/>
    <property type="match status" value="1"/>
</dbReference>
<dbReference type="FunFam" id="3.30.565.10:FF:000006">
    <property type="entry name" value="Sensor histidine kinase WalK"/>
    <property type="match status" value="1"/>
</dbReference>
<keyword evidence="9" id="KW-0677">Repeat</keyword>
<evidence type="ECO:0000256" key="2">
    <source>
        <dbReference type="ARBA" id="ARBA00004429"/>
    </source>
</evidence>
<dbReference type="RefSeq" id="WP_061609853.1">
    <property type="nucleotide sequence ID" value="NZ_JEMA01000652.1"/>
</dbReference>
<dbReference type="EC" id="2.7.13.3" evidence="3"/>
<dbReference type="Proteomes" id="UP000075260">
    <property type="component" value="Unassembled WGS sequence"/>
</dbReference>
<dbReference type="PROSITE" id="PS50112">
    <property type="entry name" value="PAS"/>
    <property type="match status" value="1"/>
</dbReference>
<dbReference type="SUPFAM" id="SSF55874">
    <property type="entry name" value="ATPase domain of HSP90 chaperone/DNA topoisomerase II/histidine kinase"/>
    <property type="match status" value="1"/>
</dbReference>
<dbReference type="InterPro" id="IPR052162">
    <property type="entry name" value="Sensor_kinase/Photoreceptor"/>
</dbReference>
<feature type="coiled-coil region" evidence="14">
    <location>
        <begin position="166"/>
        <end position="196"/>
    </location>
</feature>
<dbReference type="SMART" id="SM00387">
    <property type="entry name" value="HATPase_c"/>
    <property type="match status" value="1"/>
</dbReference>
<name>A0A150QIE6_SORCE</name>
<gene>
    <name evidence="18" type="ORF">BE15_12350</name>
</gene>
<feature type="domain" description="Histidine kinase" evidence="15">
    <location>
        <begin position="593"/>
        <end position="807"/>
    </location>
</feature>
<dbReference type="CDD" id="cd00075">
    <property type="entry name" value="HATPase"/>
    <property type="match status" value="1"/>
</dbReference>
<evidence type="ECO:0000256" key="3">
    <source>
        <dbReference type="ARBA" id="ARBA00012438"/>
    </source>
</evidence>
<dbReference type="Pfam" id="PF00512">
    <property type="entry name" value="HisKA"/>
    <property type="match status" value="1"/>
</dbReference>
<dbReference type="InterPro" id="IPR000700">
    <property type="entry name" value="PAS-assoc_C"/>
</dbReference>
<keyword evidence="12" id="KW-1133">Transmembrane helix</keyword>
<evidence type="ECO:0000256" key="12">
    <source>
        <dbReference type="ARBA" id="ARBA00022989"/>
    </source>
</evidence>
<organism evidence="18 19">
    <name type="scientific">Sorangium cellulosum</name>
    <name type="common">Polyangium cellulosum</name>
    <dbReference type="NCBI Taxonomy" id="56"/>
    <lineage>
        <taxon>Bacteria</taxon>
        <taxon>Pseudomonadati</taxon>
        <taxon>Myxococcota</taxon>
        <taxon>Polyangia</taxon>
        <taxon>Polyangiales</taxon>
        <taxon>Polyangiaceae</taxon>
        <taxon>Sorangium</taxon>
    </lineage>
</organism>
<protein>
    <recommendedName>
        <fullName evidence="3">histidine kinase</fullName>
        <ecNumber evidence="3">2.7.13.3</ecNumber>
    </recommendedName>
</protein>
<dbReference type="PANTHER" id="PTHR43304:SF1">
    <property type="entry name" value="PAC DOMAIN-CONTAINING PROTEIN"/>
    <property type="match status" value="1"/>
</dbReference>
<dbReference type="PROSITE" id="PS50113">
    <property type="entry name" value="PAC"/>
    <property type="match status" value="3"/>
</dbReference>
<dbReference type="Gene3D" id="3.30.450.20">
    <property type="entry name" value="PAS domain"/>
    <property type="match status" value="3"/>
</dbReference>
<feature type="domain" description="PAS" evidence="16">
    <location>
        <begin position="328"/>
        <end position="402"/>
    </location>
</feature>
<feature type="domain" description="PAC" evidence="17">
    <location>
        <begin position="537"/>
        <end position="589"/>
    </location>
</feature>
<dbReference type="InterPro" id="IPR013656">
    <property type="entry name" value="PAS_4"/>
</dbReference>
<dbReference type="CDD" id="cd00082">
    <property type="entry name" value="HisKA"/>
    <property type="match status" value="1"/>
</dbReference>
<keyword evidence="8" id="KW-0812">Transmembrane</keyword>
<evidence type="ECO:0000256" key="10">
    <source>
        <dbReference type="ARBA" id="ARBA00022741"/>
    </source>
</evidence>
<dbReference type="InterPro" id="IPR013655">
    <property type="entry name" value="PAS_fold_3"/>
</dbReference>
<evidence type="ECO:0000313" key="19">
    <source>
        <dbReference type="Proteomes" id="UP000075260"/>
    </source>
</evidence>
<dbReference type="Pfam" id="PF08448">
    <property type="entry name" value="PAS_4"/>
    <property type="match status" value="1"/>
</dbReference>
<dbReference type="InterPro" id="IPR036097">
    <property type="entry name" value="HisK_dim/P_sf"/>
</dbReference>
<evidence type="ECO:0000259" key="15">
    <source>
        <dbReference type="PROSITE" id="PS50109"/>
    </source>
</evidence>
<keyword evidence="11 18" id="KW-0418">Kinase</keyword>
<evidence type="ECO:0000256" key="9">
    <source>
        <dbReference type="ARBA" id="ARBA00022737"/>
    </source>
</evidence>